<name>A0A4Y8LWU9_9BACL</name>
<dbReference type="Proteomes" id="UP000297900">
    <property type="component" value="Unassembled WGS sequence"/>
</dbReference>
<evidence type="ECO:0000313" key="3">
    <source>
        <dbReference type="Proteomes" id="UP000297900"/>
    </source>
</evidence>
<proteinExistence type="predicted"/>
<evidence type="ECO:0000313" key="2">
    <source>
        <dbReference type="EMBL" id="TFE25525.1"/>
    </source>
</evidence>
<dbReference type="RefSeq" id="WP_135152644.1">
    <property type="nucleotide sequence ID" value="NZ_SOMN01000018.1"/>
</dbReference>
<keyword evidence="1" id="KW-0472">Membrane</keyword>
<reference evidence="2 3" key="1">
    <citation type="submission" date="2019-03" db="EMBL/GenBank/DDBJ databases">
        <title>Cohnella endophytica sp. nov., a novel endophytic bacterium isolated from bark of Sonneratia apetala.</title>
        <authorList>
            <person name="Tuo L."/>
        </authorList>
    </citation>
    <scope>NUCLEOTIDE SEQUENCE [LARGE SCALE GENOMIC DNA]</scope>
    <source>
        <strain evidence="2 3">CCTCC AB 208254</strain>
    </source>
</reference>
<dbReference type="AlphaFoldDB" id="A0A4Y8LWU9"/>
<dbReference type="OrthoDB" id="9950903at2"/>
<protein>
    <submittedName>
        <fullName evidence="2">Uncharacterized protein</fullName>
    </submittedName>
</protein>
<feature type="transmembrane region" description="Helical" evidence="1">
    <location>
        <begin position="35"/>
        <end position="53"/>
    </location>
</feature>
<gene>
    <name evidence="2" type="ORF">E2980_13095</name>
</gene>
<dbReference type="EMBL" id="SOMN01000018">
    <property type="protein sequence ID" value="TFE25525.1"/>
    <property type="molecule type" value="Genomic_DNA"/>
</dbReference>
<evidence type="ECO:0000256" key="1">
    <source>
        <dbReference type="SAM" id="Phobius"/>
    </source>
</evidence>
<comment type="caution">
    <text evidence="2">The sequence shown here is derived from an EMBL/GenBank/DDBJ whole genome shotgun (WGS) entry which is preliminary data.</text>
</comment>
<keyword evidence="1" id="KW-0812">Transmembrane</keyword>
<organism evidence="2 3">
    <name type="scientific">Cohnella luojiensis</name>
    <dbReference type="NCBI Taxonomy" id="652876"/>
    <lineage>
        <taxon>Bacteria</taxon>
        <taxon>Bacillati</taxon>
        <taxon>Bacillota</taxon>
        <taxon>Bacilli</taxon>
        <taxon>Bacillales</taxon>
        <taxon>Paenibacillaceae</taxon>
        <taxon>Cohnella</taxon>
    </lineage>
</organism>
<sequence>MGKALGIVVVVIGVPLGTAVGTVAFSAGASEANAVSIGILAGALIVISGNMAIRKLIKKTKIQRPS</sequence>
<accession>A0A4Y8LWU9</accession>
<keyword evidence="1" id="KW-1133">Transmembrane helix</keyword>
<keyword evidence="3" id="KW-1185">Reference proteome</keyword>